<dbReference type="PANTHER" id="PTHR43153">
    <property type="entry name" value="ELECTRON TRANSFER FLAVOPROTEIN ALPHA"/>
    <property type="match status" value="1"/>
</dbReference>
<feature type="domain" description="Electron transfer flavoprotein alpha/beta-subunit N-terminal" evidence="13">
    <location>
        <begin position="1"/>
        <end position="170"/>
    </location>
</feature>
<dbReference type="GO" id="GO:0050660">
    <property type="term" value="F:flavin adenine dinucleotide binding"/>
    <property type="evidence" value="ECO:0007669"/>
    <property type="project" value="InterPro"/>
</dbReference>
<dbReference type="SMART" id="SM00893">
    <property type="entry name" value="ETF"/>
    <property type="match status" value="1"/>
</dbReference>
<comment type="cofactor">
    <cofactor evidence="12">
        <name>FAD</name>
        <dbReference type="ChEBI" id="CHEBI:57692"/>
    </cofactor>
    <text evidence="12">Binds 1 FAD per dimer.</text>
</comment>
<comment type="function">
    <text evidence="1">May play a role in a redox process involved in nitrogen fixation.</text>
</comment>
<proteinExistence type="inferred from homology"/>
<evidence type="ECO:0000256" key="10">
    <source>
        <dbReference type="ARBA" id="ARBA00068674"/>
    </source>
</evidence>
<feature type="non-terminal residue" evidence="14">
    <location>
        <position position="1"/>
    </location>
</feature>
<dbReference type="AlphaFoldDB" id="A0AAX2QFP4"/>
<dbReference type="Pfam" id="PF01012">
    <property type="entry name" value="ETF"/>
    <property type="match status" value="1"/>
</dbReference>
<dbReference type="Pfam" id="PF00766">
    <property type="entry name" value="ETF_alpha"/>
    <property type="match status" value="1"/>
</dbReference>
<evidence type="ECO:0000256" key="8">
    <source>
        <dbReference type="ARBA" id="ARBA00023231"/>
    </source>
</evidence>
<dbReference type="CDD" id="cd01715">
    <property type="entry name" value="ETF_alpha"/>
    <property type="match status" value="1"/>
</dbReference>
<dbReference type="SUPFAM" id="SSF52402">
    <property type="entry name" value="Adenine nucleotide alpha hydrolases-like"/>
    <property type="match status" value="1"/>
</dbReference>
<dbReference type="Gene3D" id="3.40.50.620">
    <property type="entry name" value="HUPs"/>
    <property type="match status" value="1"/>
</dbReference>
<dbReference type="GO" id="GO:0009055">
    <property type="term" value="F:electron transfer activity"/>
    <property type="evidence" value="ECO:0007669"/>
    <property type="project" value="InterPro"/>
</dbReference>
<organism evidence="14 15">
    <name type="scientific">Rhizobium laguerreae</name>
    <dbReference type="NCBI Taxonomy" id="1076926"/>
    <lineage>
        <taxon>Bacteria</taxon>
        <taxon>Pseudomonadati</taxon>
        <taxon>Pseudomonadota</taxon>
        <taxon>Alphaproteobacteria</taxon>
        <taxon>Hyphomicrobiales</taxon>
        <taxon>Rhizobiaceae</taxon>
        <taxon>Rhizobium/Agrobacterium group</taxon>
        <taxon>Rhizobium</taxon>
    </lineage>
</organism>
<keyword evidence="8" id="KW-0535">Nitrogen fixation</keyword>
<evidence type="ECO:0000256" key="5">
    <source>
        <dbReference type="ARBA" id="ARBA00022630"/>
    </source>
</evidence>
<dbReference type="InterPro" id="IPR033947">
    <property type="entry name" value="ETF_alpha_N"/>
</dbReference>
<keyword evidence="7" id="KW-0249">Electron transport</keyword>
<feature type="binding site" evidence="12">
    <location>
        <begin position="216"/>
        <end position="217"/>
    </location>
    <ligand>
        <name>FAD</name>
        <dbReference type="ChEBI" id="CHEBI:57692"/>
    </ligand>
</feature>
<dbReference type="PROSITE" id="PS00696">
    <property type="entry name" value="ETF_ALPHA"/>
    <property type="match status" value="1"/>
</dbReference>
<sequence>DQTAKALTAAAKIAKEQASDIHVLVAGKAAKPAAEQAAKLAGVSKVLLAESDDLANNLAEPLADLIVSLSVSYDTILSAATSVGKNVLPRVAALLDVAQVSEIIEVISSDTFKRPIYAGNAIQTVQASDAKKVITVRTASFASAPEGGSATVEAIPAVSDPGLSTFVGDALSASDRPELTSAKIIISGGRALGSAEKFREVILPLADKLGAAVGASRAAVDAGYAPNDWQVGQTGKVVAPQLYIACGISGAIQHLAGMKDSKVIVAINKDEEAPIFQVADYGLVVDLFEALPQLQIAV</sequence>
<feature type="binding site" evidence="12">
    <location>
        <begin position="230"/>
        <end position="234"/>
    </location>
    <ligand>
        <name>FAD</name>
        <dbReference type="ChEBI" id="CHEBI:57692"/>
    </ligand>
</feature>
<dbReference type="Proteomes" id="UP000295021">
    <property type="component" value="Unassembled WGS sequence"/>
</dbReference>
<dbReference type="InterPro" id="IPR029035">
    <property type="entry name" value="DHS-like_NAD/FAD-binding_dom"/>
</dbReference>
<evidence type="ECO:0000259" key="13">
    <source>
        <dbReference type="SMART" id="SM00893"/>
    </source>
</evidence>
<dbReference type="InterPro" id="IPR018206">
    <property type="entry name" value="ETF_asu_C_CS"/>
</dbReference>
<evidence type="ECO:0000256" key="9">
    <source>
        <dbReference type="ARBA" id="ARBA00025649"/>
    </source>
</evidence>
<feature type="binding site" evidence="12">
    <location>
        <position position="190"/>
    </location>
    <ligand>
        <name>FAD</name>
        <dbReference type="ChEBI" id="CHEBI:57692"/>
    </ligand>
</feature>
<feature type="binding site" evidence="12">
    <location>
        <position position="268"/>
    </location>
    <ligand>
        <name>FAD</name>
        <dbReference type="ChEBI" id="CHEBI:57692"/>
    </ligand>
</feature>
<comment type="subunit">
    <text evidence="3">FixA and FixB form a heterodimer.</text>
</comment>
<dbReference type="RefSeq" id="WP_132613413.1">
    <property type="nucleotide sequence ID" value="NZ_SMBI01000013.1"/>
</dbReference>
<dbReference type="InterPro" id="IPR014731">
    <property type="entry name" value="ETF_asu_C"/>
</dbReference>
<evidence type="ECO:0000313" key="15">
    <source>
        <dbReference type="Proteomes" id="UP000295021"/>
    </source>
</evidence>
<evidence type="ECO:0000256" key="2">
    <source>
        <dbReference type="ARBA" id="ARBA00005817"/>
    </source>
</evidence>
<dbReference type="FunFam" id="3.40.50.1220:FF:000001">
    <property type="entry name" value="Electron transfer flavoprotein, alpha subunit"/>
    <property type="match status" value="1"/>
</dbReference>
<feature type="binding site" evidence="12">
    <location>
        <begin position="247"/>
        <end position="254"/>
    </location>
    <ligand>
        <name>FAD</name>
        <dbReference type="ChEBI" id="CHEBI:57692"/>
    </ligand>
</feature>
<evidence type="ECO:0000256" key="6">
    <source>
        <dbReference type="ARBA" id="ARBA00022827"/>
    </source>
</evidence>
<dbReference type="Gene3D" id="3.40.50.1220">
    <property type="entry name" value="TPP-binding domain"/>
    <property type="match status" value="1"/>
</dbReference>
<evidence type="ECO:0000256" key="11">
    <source>
        <dbReference type="ARBA" id="ARBA00079299"/>
    </source>
</evidence>
<comment type="caution">
    <text evidence="14">The sequence shown here is derived from an EMBL/GenBank/DDBJ whole genome shotgun (WGS) entry which is preliminary data.</text>
</comment>
<comment type="similarity">
    <text evidence="2">Belongs to the ETF alpha-subunit/FixB family.</text>
</comment>
<evidence type="ECO:0000256" key="1">
    <source>
        <dbReference type="ARBA" id="ARBA00003554"/>
    </source>
</evidence>
<evidence type="ECO:0000256" key="7">
    <source>
        <dbReference type="ARBA" id="ARBA00022982"/>
    </source>
</evidence>
<evidence type="ECO:0000256" key="4">
    <source>
        <dbReference type="ARBA" id="ARBA00022448"/>
    </source>
</evidence>
<dbReference type="PANTHER" id="PTHR43153:SF1">
    <property type="entry name" value="ELECTRON TRANSFER FLAVOPROTEIN SUBUNIT ALPHA, MITOCHONDRIAL"/>
    <property type="match status" value="1"/>
</dbReference>
<dbReference type="InterPro" id="IPR001308">
    <property type="entry name" value="ETF_a/FixB"/>
</dbReference>
<keyword evidence="5" id="KW-0285">Flavoprotein</keyword>
<dbReference type="SUPFAM" id="SSF52467">
    <property type="entry name" value="DHS-like NAD/FAD-binding domain"/>
    <property type="match status" value="1"/>
</dbReference>
<protein>
    <recommendedName>
        <fullName evidence="10">Electron transfer flavoprotein subunit alpha</fullName>
    </recommendedName>
    <alternativeName>
        <fullName evidence="11">Electron transfer flavoprotein large subunit</fullName>
    </alternativeName>
</protein>
<dbReference type="InterPro" id="IPR014730">
    <property type="entry name" value="ETF_a/b_N"/>
</dbReference>
<accession>A0AAX2QFP4</accession>
<dbReference type="GO" id="GO:0033539">
    <property type="term" value="P:fatty acid beta-oxidation using acyl-CoA dehydrogenase"/>
    <property type="evidence" value="ECO:0007669"/>
    <property type="project" value="TreeGrafter"/>
</dbReference>
<evidence type="ECO:0000313" key="14">
    <source>
        <dbReference type="EMBL" id="TCU19401.1"/>
    </source>
</evidence>
<evidence type="ECO:0000256" key="12">
    <source>
        <dbReference type="PIRSR" id="PIRSR000089-1"/>
    </source>
</evidence>
<keyword evidence="4" id="KW-0813">Transport</keyword>
<dbReference type="InterPro" id="IPR014729">
    <property type="entry name" value="Rossmann-like_a/b/a_fold"/>
</dbReference>
<comment type="function">
    <text evidence="9">The electron transfer flavoprotein serves as a specific electron acceptor for other dehydrogenases. It transfers the electrons to the main respiratory chain via ETF-ubiquinone oxidoreductase (ETF dehydrogenase).</text>
</comment>
<reference evidence="14 15" key="1">
    <citation type="submission" date="2019-03" db="EMBL/GenBank/DDBJ databases">
        <title>Genomic Encyclopedia of Type Strains, Phase IV (KMG-V): Genome sequencing to study the core and pangenomes of soil and plant-associated prokaryotes.</title>
        <authorList>
            <person name="Whitman W."/>
        </authorList>
    </citation>
    <scope>NUCLEOTIDE SEQUENCE [LARGE SCALE GENOMIC DNA]</scope>
    <source>
        <strain evidence="14 15">FB403</strain>
    </source>
</reference>
<evidence type="ECO:0000256" key="3">
    <source>
        <dbReference type="ARBA" id="ARBA00011874"/>
    </source>
</evidence>
<dbReference type="PIRSF" id="PIRSF000089">
    <property type="entry name" value="Electra_flavoP_a"/>
    <property type="match status" value="1"/>
</dbReference>
<keyword evidence="6 12" id="KW-0274">FAD</keyword>
<name>A0AAX2QFP4_9HYPH</name>
<gene>
    <name evidence="14" type="ORF">EV131_1131</name>
</gene>
<dbReference type="EMBL" id="SMBI01000013">
    <property type="protein sequence ID" value="TCU19401.1"/>
    <property type="molecule type" value="Genomic_DNA"/>
</dbReference>